<feature type="chain" id="PRO_5007860563" description="Concanavalin A-like lectin/glucanase" evidence="1">
    <location>
        <begin position="21"/>
        <end position="247"/>
    </location>
</feature>
<evidence type="ECO:0000313" key="3">
    <source>
        <dbReference type="Proteomes" id="UP000077266"/>
    </source>
</evidence>
<reference evidence="2 3" key="1">
    <citation type="journal article" date="2016" name="Mol. Biol. Evol.">
        <title>Comparative Genomics of Early-Diverging Mushroom-Forming Fungi Provides Insights into the Origins of Lignocellulose Decay Capabilities.</title>
        <authorList>
            <person name="Nagy L.G."/>
            <person name="Riley R."/>
            <person name="Tritt A."/>
            <person name="Adam C."/>
            <person name="Daum C."/>
            <person name="Floudas D."/>
            <person name="Sun H."/>
            <person name="Yadav J.S."/>
            <person name="Pangilinan J."/>
            <person name="Larsson K.H."/>
            <person name="Matsuura K."/>
            <person name="Barry K."/>
            <person name="Labutti K."/>
            <person name="Kuo R."/>
            <person name="Ohm R.A."/>
            <person name="Bhattacharya S.S."/>
            <person name="Shirouzu T."/>
            <person name="Yoshinaga Y."/>
            <person name="Martin F.M."/>
            <person name="Grigoriev I.V."/>
            <person name="Hibbett D.S."/>
        </authorList>
    </citation>
    <scope>NUCLEOTIDE SEQUENCE [LARGE SCALE GENOMIC DNA]</scope>
    <source>
        <strain evidence="2 3">HHB12029</strain>
    </source>
</reference>
<evidence type="ECO:0008006" key="4">
    <source>
        <dbReference type="Google" id="ProtNLM"/>
    </source>
</evidence>
<protein>
    <recommendedName>
        <fullName evidence="4">Concanavalin A-like lectin/glucanase</fullName>
    </recommendedName>
</protein>
<sequence>MFSVLTKLAPLALLLRSASAISWALIFSNGNVWSELEYTITVPPAPPSDVTSGPWFFWCGLQPNGGGVVQPVLQWGQLGPSYVNPNPVFAKIWAMILWTVPASGLNNNNAFQSPGIWAAQGDKIDSFMTYNNNVWVQTARVTSGQASGQNTVSNLSASQFFHTDSAGDSNANFFVCESELDGSQTNRWNFNVTFTNINLRAKTNTGVQSLCASAVSHSDGNGFATIQGFRMLNDTTCHWDTVILTPP</sequence>
<accession>A0A165K681</accession>
<organism evidence="2 3">
    <name type="scientific">Exidia glandulosa HHB12029</name>
    <dbReference type="NCBI Taxonomy" id="1314781"/>
    <lineage>
        <taxon>Eukaryota</taxon>
        <taxon>Fungi</taxon>
        <taxon>Dikarya</taxon>
        <taxon>Basidiomycota</taxon>
        <taxon>Agaricomycotina</taxon>
        <taxon>Agaricomycetes</taxon>
        <taxon>Auriculariales</taxon>
        <taxon>Exidiaceae</taxon>
        <taxon>Exidia</taxon>
    </lineage>
</organism>
<keyword evidence="3" id="KW-1185">Reference proteome</keyword>
<gene>
    <name evidence="2" type="ORF">EXIGLDRAFT_734349</name>
</gene>
<proteinExistence type="predicted"/>
<dbReference type="OrthoDB" id="3342035at2759"/>
<evidence type="ECO:0000256" key="1">
    <source>
        <dbReference type="SAM" id="SignalP"/>
    </source>
</evidence>
<dbReference type="Proteomes" id="UP000077266">
    <property type="component" value="Unassembled WGS sequence"/>
</dbReference>
<dbReference type="EMBL" id="KV425950">
    <property type="protein sequence ID" value="KZV95860.1"/>
    <property type="molecule type" value="Genomic_DNA"/>
</dbReference>
<keyword evidence="1" id="KW-0732">Signal</keyword>
<evidence type="ECO:0000313" key="2">
    <source>
        <dbReference type="EMBL" id="KZV95860.1"/>
    </source>
</evidence>
<feature type="signal peptide" evidence="1">
    <location>
        <begin position="1"/>
        <end position="20"/>
    </location>
</feature>
<dbReference type="AlphaFoldDB" id="A0A165K681"/>
<name>A0A165K681_EXIGL</name>
<dbReference type="InParanoid" id="A0A165K681"/>